<evidence type="ECO:0000256" key="11">
    <source>
        <dbReference type="SAM" id="MobiDB-lite"/>
    </source>
</evidence>
<evidence type="ECO:0000256" key="10">
    <source>
        <dbReference type="ARBA" id="ARBA00048070"/>
    </source>
</evidence>
<dbReference type="EMBL" id="HBGZ01018527">
    <property type="protein sequence ID" value="CAD9609689.1"/>
    <property type="molecule type" value="Transcribed_RNA"/>
</dbReference>
<dbReference type="GO" id="GO:0006002">
    <property type="term" value="P:fructose 6-phosphate metabolic process"/>
    <property type="evidence" value="ECO:0007669"/>
    <property type="project" value="InterPro"/>
</dbReference>
<dbReference type="AlphaFoldDB" id="A0A7S2LL96"/>
<dbReference type="Gene3D" id="3.40.50.450">
    <property type="match status" value="1"/>
</dbReference>
<evidence type="ECO:0000256" key="5">
    <source>
        <dbReference type="ARBA" id="ARBA00022741"/>
    </source>
</evidence>
<feature type="region of interest" description="Disordered" evidence="11">
    <location>
        <begin position="512"/>
        <end position="534"/>
    </location>
</feature>
<keyword evidence="9" id="KW-0324">Glycolysis</keyword>
<dbReference type="InterPro" id="IPR035966">
    <property type="entry name" value="PKF_sf"/>
</dbReference>
<evidence type="ECO:0000256" key="2">
    <source>
        <dbReference type="ARBA" id="ARBA00002659"/>
    </source>
</evidence>
<proteinExistence type="predicted"/>
<dbReference type="GO" id="GO:0005524">
    <property type="term" value="F:ATP binding"/>
    <property type="evidence" value="ECO:0007669"/>
    <property type="project" value="UniProtKB-KW"/>
</dbReference>
<accession>A0A7S2LL96</accession>
<name>A0A7S2LL96_9STRA</name>
<dbReference type="GO" id="GO:0046872">
    <property type="term" value="F:metal ion binding"/>
    <property type="evidence" value="ECO:0007669"/>
    <property type="project" value="UniProtKB-KW"/>
</dbReference>
<keyword evidence="4" id="KW-0479">Metal-binding</keyword>
<comment type="function">
    <text evidence="2">Catalyzes the phosphorylation of D-fructose 6-phosphate to fructose 1,6-bisphosphate by ATP, the first committing step of glycolysis.</text>
</comment>
<feature type="domain" description="Phosphofructokinase" evidence="13">
    <location>
        <begin position="146"/>
        <end position="460"/>
    </location>
</feature>
<dbReference type="GO" id="GO:0003872">
    <property type="term" value="F:6-phosphofructokinase activity"/>
    <property type="evidence" value="ECO:0007669"/>
    <property type="project" value="UniProtKB-EC"/>
</dbReference>
<comment type="cofactor">
    <cofactor evidence="1">
        <name>Mg(2+)</name>
        <dbReference type="ChEBI" id="CHEBI:18420"/>
    </cofactor>
</comment>
<evidence type="ECO:0000256" key="4">
    <source>
        <dbReference type="ARBA" id="ARBA00022723"/>
    </source>
</evidence>
<evidence type="ECO:0000256" key="1">
    <source>
        <dbReference type="ARBA" id="ARBA00001946"/>
    </source>
</evidence>
<evidence type="ECO:0000256" key="8">
    <source>
        <dbReference type="ARBA" id="ARBA00022842"/>
    </source>
</evidence>
<comment type="catalytic activity">
    <reaction evidence="10">
        <text>beta-D-fructose 6-phosphate + ATP = beta-D-fructose 1,6-bisphosphate + ADP + H(+)</text>
        <dbReference type="Rhea" id="RHEA:16109"/>
        <dbReference type="ChEBI" id="CHEBI:15378"/>
        <dbReference type="ChEBI" id="CHEBI:30616"/>
        <dbReference type="ChEBI" id="CHEBI:32966"/>
        <dbReference type="ChEBI" id="CHEBI:57634"/>
        <dbReference type="ChEBI" id="CHEBI:456216"/>
        <dbReference type="EC" id="2.7.1.11"/>
    </reaction>
</comment>
<feature type="chain" id="PRO_5031007864" description="Phosphofructokinase domain-containing protein" evidence="12">
    <location>
        <begin position="23"/>
        <end position="534"/>
    </location>
</feature>
<keyword evidence="8" id="KW-0460">Magnesium</keyword>
<evidence type="ECO:0000256" key="12">
    <source>
        <dbReference type="SAM" id="SignalP"/>
    </source>
</evidence>
<keyword evidence="6" id="KW-0418">Kinase</keyword>
<dbReference type="InterPro" id="IPR022953">
    <property type="entry name" value="ATP_PFK"/>
</dbReference>
<organism evidence="14">
    <name type="scientific">Skeletonema marinoi</name>
    <dbReference type="NCBI Taxonomy" id="267567"/>
    <lineage>
        <taxon>Eukaryota</taxon>
        <taxon>Sar</taxon>
        <taxon>Stramenopiles</taxon>
        <taxon>Ochrophyta</taxon>
        <taxon>Bacillariophyta</taxon>
        <taxon>Coscinodiscophyceae</taxon>
        <taxon>Thalassiosirophycidae</taxon>
        <taxon>Thalassiosirales</taxon>
        <taxon>Skeletonemataceae</taxon>
        <taxon>Skeletonema</taxon>
        <taxon>Skeletonema marinoi-dohrnii complex</taxon>
    </lineage>
</organism>
<dbReference type="UniPathway" id="UPA00109">
    <property type="reaction ID" value="UER00182"/>
</dbReference>
<dbReference type="FunFam" id="3.40.50.450:FF:000002">
    <property type="entry name" value="ATP-dependent 6-phosphofructokinase"/>
    <property type="match status" value="1"/>
</dbReference>
<sequence length="534" mass="57309">MAKNRLFLQFLSLSLLPTAVYSWAFTSLHPRRTSLIALSSVSKSSELWNVEKVDHISEWTTNHESYPNPLSLKDKIPSSWFVGVDDAVAMNVKIDAHETIDVSDDDTDEDGDEHTTVGHRGGINAEAFILAGPRAEISFDPSTSKAAIVTCGGLCPGLNSVVREVVMCLSRQYGVKDIVGIPKGYRGFLYPEEWKSLDEGGVQNLHNQGGSMLGSSRGGHDTGAIVDSLVNEGINLLFVSGGDGTVRGASKIAEEVKRRGLAISVACIPKTIDNDIPLIDRTFGFETACEAACEAIKVANTEAAGFPFGLGVVKVMGRNSGFIAMHSSLGSCVADLCLVPEVDFYLDGKGGIVDHLYERLLVNDKAVVVVAEGAGQKLMAELGAAGEEVKDASGNVLLDDVGPWLCKQLKQRLDERLEEASIHGDKLTLKYVDPSYMVRGVPPNTADNLYCLQLAHNAVHGAMAGLSNFIVGSVNTKECYVPISMVANKRNVIDTSHQSLWEMVVFSTGQPSFQTNDDKDDKDAITTASGGTTI</sequence>
<dbReference type="PRINTS" id="PR00476">
    <property type="entry name" value="PHFRCTKINASE"/>
</dbReference>
<evidence type="ECO:0000256" key="6">
    <source>
        <dbReference type="ARBA" id="ARBA00022777"/>
    </source>
</evidence>
<reference evidence="14" key="1">
    <citation type="submission" date="2021-01" db="EMBL/GenBank/DDBJ databases">
        <authorList>
            <person name="Corre E."/>
            <person name="Pelletier E."/>
            <person name="Niang G."/>
            <person name="Scheremetjew M."/>
            <person name="Finn R."/>
            <person name="Kale V."/>
            <person name="Holt S."/>
            <person name="Cochrane G."/>
            <person name="Meng A."/>
            <person name="Brown T."/>
            <person name="Cohen L."/>
        </authorList>
    </citation>
    <scope>NUCLEOTIDE SEQUENCE</scope>
    <source>
        <strain evidence="14">SM1012Den-03</strain>
    </source>
</reference>
<evidence type="ECO:0000313" key="14">
    <source>
        <dbReference type="EMBL" id="CAD9609689.1"/>
    </source>
</evidence>
<gene>
    <name evidence="14" type="ORF">SMAR0320_LOCUS13319</name>
</gene>
<protein>
    <recommendedName>
        <fullName evidence="13">Phosphofructokinase domain-containing protein</fullName>
    </recommendedName>
</protein>
<dbReference type="GO" id="GO:0005737">
    <property type="term" value="C:cytoplasm"/>
    <property type="evidence" value="ECO:0007669"/>
    <property type="project" value="UniProtKB-ARBA"/>
</dbReference>
<dbReference type="InterPro" id="IPR050929">
    <property type="entry name" value="PFKA"/>
</dbReference>
<dbReference type="NCBIfam" id="NF005301">
    <property type="entry name" value="PRK06830.1"/>
    <property type="match status" value="1"/>
</dbReference>
<keyword evidence="12" id="KW-0732">Signal</keyword>
<evidence type="ECO:0000259" key="13">
    <source>
        <dbReference type="Pfam" id="PF00365"/>
    </source>
</evidence>
<dbReference type="Pfam" id="PF00365">
    <property type="entry name" value="PFK"/>
    <property type="match status" value="1"/>
</dbReference>
<evidence type="ECO:0000256" key="9">
    <source>
        <dbReference type="ARBA" id="ARBA00023152"/>
    </source>
</evidence>
<keyword evidence="3" id="KW-0808">Transferase</keyword>
<evidence type="ECO:0000256" key="3">
    <source>
        <dbReference type="ARBA" id="ARBA00022679"/>
    </source>
</evidence>
<dbReference type="PANTHER" id="PTHR45770">
    <property type="entry name" value="ATP-DEPENDENT 6-PHOSPHOFRUCTOKINASE 1"/>
    <property type="match status" value="1"/>
</dbReference>
<dbReference type="SUPFAM" id="SSF53784">
    <property type="entry name" value="Phosphofructokinase"/>
    <property type="match status" value="1"/>
</dbReference>
<feature type="signal peptide" evidence="12">
    <location>
        <begin position="1"/>
        <end position="22"/>
    </location>
</feature>
<keyword evidence="5" id="KW-0547">Nucleotide-binding</keyword>
<evidence type="ECO:0000256" key="7">
    <source>
        <dbReference type="ARBA" id="ARBA00022840"/>
    </source>
</evidence>
<keyword evidence="7" id="KW-0067">ATP-binding</keyword>
<dbReference type="InterPro" id="IPR000023">
    <property type="entry name" value="Phosphofructokinase_dom"/>
</dbReference>